<dbReference type="GO" id="GO:0016020">
    <property type="term" value="C:membrane"/>
    <property type="evidence" value="ECO:0007669"/>
    <property type="project" value="GOC"/>
</dbReference>
<evidence type="ECO:0000313" key="8">
    <source>
        <dbReference type="EMBL" id="APE31056.1"/>
    </source>
</evidence>
<evidence type="ECO:0000256" key="3">
    <source>
        <dbReference type="ARBA" id="ARBA00022801"/>
    </source>
</evidence>
<evidence type="ECO:0000256" key="5">
    <source>
        <dbReference type="SAM" id="MobiDB-lite"/>
    </source>
</evidence>
<dbReference type="InterPro" id="IPR017853">
    <property type="entry name" value="GH"/>
</dbReference>
<dbReference type="SUPFAM" id="SSF51445">
    <property type="entry name" value="(Trans)glycosidases"/>
    <property type="match status" value="1"/>
</dbReference>
<keyword evidence="2" id="KW-0732">Signal</keyword>
<dbReference type="InterPro" id="IPR033452">
    <property type="entry name" value="GH30_C"/>
</dbReference>
<dbReference type="GO" id="GO:0006680">
    <property type="term" value="P:glucosylceramide catabolic process"/>
    <property type="evidence" value="ECO:0007669"/>
    <property type="project" value="TreeGrafter"/>
</dbReference>
<dbReference type="AlphaFoldDB" id="A0A1J0VGA7"/>
<protein>
    <recommendedName>
        <fullName evidence="10">Glucosylceramidase</fullName>
    </recommendedName>
</protein>
<dbReference type="InterPro" id="IPR013780">
    <property type="entry name" value="Glyco_hydro_b"/>
</dbReference>
<feature type="region of interest" description="Disordered" evidence="5">
    <location>
        <begin position="1"/>
        <end position="33"/>
    </location>
</feature>
<dbReference type="Proteomes" id="UP000181985">
    <property type="component" value="Chromosome"/>
</dbReference>
<evidence type="ECO:0000313" key="9">
    <source>
        <dbReference type="Proteomes" id="UP000181985"/>
    </source>
</evidence>
<keyword evidence="3 4" id="KW-0378">Hydrolase</keyword>
<feature type="domain" description="Glycosyl hydrolase family 30 beta sandwich" evidence="7">
    <location>
        <begin position="376"/>
        <end position="436"/>
    </location>
</feature>
<evidence type="ECO:0000256" key="1">
    <source>
        <dbReference type="ARBA" id="ARBA00005382"/>
    </source>
</evidence>
<dbReference type="OrthoDB" id="9806701at2"/>
<evidence type="ECO:0000259" key="6">
    <source>
        <dbReference type="Pfam" id="PF02055"/>
    </source>
</evidence>
<dbReference type="PANTHER" id="PTHR11069">
    <property type="entry name" value="GLUCOSYLCERAMIDASE"/>
    <property type="match status" value="1"/>
</dbReference>
<organism evidence="8 9">
    <name type="scientific">Halomonas aestuarii</name>
    <dbReference type="NCBI Taxonomy" id="1897729"/>
    <lineage>
        <taxon>Bacteria</taxon>
        <taxon>Pseudomonadati</taxon>
        <taxon>Pseudomonadota</taxon>
        <taxon>Gammaproteobacteria</taxon>
        <taxon>Oceanospirillales</taxon>
        <taxon>Halomonadaceae</taxon>
        <taxon>Halomonas</taxon>
    </lineage>
</organism>
<feature type="domain" description="Glycosyl hydrolase family 30 TIM-barrel" evidence="6">
    <location>
        <begin position="46"/>
        <end position="373"/>
    </location>
</feature>
<dbReference type="EMBL" id="CP018139">
    <property type="protein sequence ID" value="APE31056.1"/>
    <property type="molecule type" value="Genomic_DNA"/>
</dbReference>
<dbReference type="GO" id="GO:0004348">
    <property type="term" value="F:glucosylceramidase activity"/>
    <property type="evidence" value="ECO:0007669"/>
    <property type="project" value="InterPro"/>
</dbReference>
<dbReference type="KEGG" id="hsi:BOX17_08890"/>
<sequence length="441" mass="49203">MSLTGFQTTADDPLMHRCEPGEAPDGHEEHPGIRLNPAVRYQRYLGTGGAFTEAAAINYSRLDEAEKARFLEGYFSPDDGHGYSLCRLPMNSCDFSLGNWACQPSPDAPFSLARYREHLFPMLREAEATLGRPIDLLVSPWSPPAWMKTSGEMNHGGRLRQECRAQWAQSFVQFVQALREEGFSVWGVTVQNEPEAAQAWDSCLYSATEERDFIRQHLGPALAEAGLGEVRIVCWDHNRDNLYERAQTILGDPESARFVWGAGYHWYMEECFDNVQAVHDAFPDKGLLFTEGCQEGGPHSGEWAVAERYARSMIHDLRRWCQGWIDWNLALDTSGGPNHVDNLCSAPALVDPRQGRFEWQPSFHALGHVARFVPPGSVRILSAAATDRLDHVAFAREDGTCVLVVLNASEAAVDWSLRLGEAAHAVTTPPHALQTWVLSGR</sequence>
<gene>
    <name evidence="8" type="ORF">BOX17_08890</name>
</gene>
<dbReference type="Gene3D" id="3.20.20.80">
    <property type="entry name" value="Glycosidases"/>
    <property type="match status" value="1"/>
</dbReference>
<comment type="similarity">
    <text evidence="1 4">Belongs to the glycosyl hydrolase 30 family.</text>
</comment>
<dbReference type="Pfam" id="PF02055">
    <property type="entry name" value="Glyco_hydro_30"/>
    <property type="match status" value="1"/>
</dbReference>
<feature type="compositionally biased region" description="Polar residues" evidence="5">
    <location>
        <begin position="1"/>
        <end position="10"/>
    </location>
</feature>
<dbReference type="InterPro" id="IPR033453">
    <property type="entry name" value="Glyco_hydro_30_TIM-barrel"/>
</dbReference>
<dbReference type="PRINTS" id="PR00843">
    <property type="entry name" value="GLHYDRLASE30"/>
</dbReference>
<accession>A0A1J0VGA7</accession>
<evidence type="ECO:0000256" key="4">
    <source>
        <dbReference type="RuleBase" id="RU361188"/>
    </source>
</evidence>
<dbReference type="Pfam" id="PF17189">
    <property type="entry name" value="Glyco_hydro_30C"/>
    <property type="match status" value="1"/>
</dbReference>
<dbReference type="Gene3D" id="2.60.40.1180">
    <property type="entry name" value="Golgi alpha-mannosidase II"/>
    <property type="match status" value="1"/>
</dbReference>
<evidence type="ECO:0008006" key="10">
    <source>
        <dbReference type="Google" id="ProtNLM"/>
    </source>
</evidence>
<keyword evidence="9" id="KW-1185">Reference proteome</keyword>
<reference evidence="9" key="1">
    <citation type="submission" date="2016-11" db="EMBL/GenBank/DDBJ databases">
        <title>Halolamina sediminis sp. nov., an extremely halophilic archaeon isolated from solar salt.</title>
        <authorList>
            <person name="Koh H.-W."/>
            <person name="Rani S."/>
            <person name="Park S.-J."/>
        </authorList>
    </citation>
    <scope>NUCLEOTIDE SEQUENCE [LARGE SCALE GENOMIC DNA]</scope>
    <source>
        <strain evidence="9">Hb3</strain>
    </source>
</reference>
<dbReference type="PANTHER" id="PTHR11069:SF23">
    <property type="entry name" value="LYSOSOMAL ACID GLUCOSYLCERAMIDASE"/>
    <property type="match status" value="1"/>
</dbReference>
<name>A0A1J0VGA7_9GAMM</name>
<proteinExistence type="inferred from homology"/>
<evidence type="ECO:0000259" key="7">
    <source>
        <dbReference type="Pfam" id="PF17189"/>
    </source>
</evidence>
<feature type="compositionally biased region" description="Basic and acidic residues" evidence="5">
    <location>
        <begin position="13"/>
        <end position="32"/>
    </location>
</feature>
<evidence type="ECO:0000256" key="2">
    <source>
        <dbReference type="ARBA" id="ARBA00022729"/>
    </source>
</evidence>
<dbReference type="InterPro" id="IPR001139">
    <property type="entry name" value="Glyco_hydro_30"/>
</dbReference>
<keyword evidence="4" id="KW-0326">Glycosidase</keyword>
<dbReference type="RefSeq" id="WP_071943747.1">
    <property type="nucleotide sequence ID" value="NZ_CP018139.1"/>
</dbReference>